<name>C1N555_MICPC</name>
<dbReference type="STRING" id="564608.C1N555"/>
<dbReference type="OrthoDB" id="507928at2759"/>
<dbReference type="AlphaFoldDB" id="C1N555"/>
<dbReference type="Proteomes" id="UP000001876">
    <property type="component" value="Unassembled WGS sequence"/>
</dbReference>
<feature type="compositionally biased region" description="Low complexity" evidence="1">
    <location>
        <begin position="28"/>
        <end position="48"/>
    </location>
</feature>
<reference evidence="2 3" key="1">
    <citation type="journal article" date="2009" name="Science">
        <title>Green evolution and dynamic adaptations revealed by genomes of the marine picoeukaryotes Micromonas.</title>
        <authorList>
            <person name="Worden A.Z."/>
            <person name="Lee J.H."/>
            <person name="Mock T."/>
            <person name="Rouze P."/>
            <person name="Simmons M.P."/>
            <person name="Aerts A.L."/>
            <person name="Allen A.E."/>
            <person name="Cuvelier M.L."/>
            <person name="Derelle E."/>
            <person name="Everett M.V."/>
            <person name="Foulon E."/>
            <person name="Grimwood J."/>
            <person name="Gundlach H."/>
            <person name="Henrissat B."/>
            <person name="Napoli C."/>
            <person name="McDonald S.M."/>
            <person name="Parker M.S."/>
            <person name="Rombauts S."/>
            <person name="Salamov A."/>
            <person name="Von Dassow P."/>
            <person name="Badger J.H."/>
            <person name="Coutinho P.M."/>
            <person name="Demir E."/>
            <person name="Dubchak I."/>
            <person name="Gentemann C."/>
            <person name="Eikrem W."/>
            <person name="Gready J.E."/>
            <person name="John U."/>
            <person name="Lanier W."/>
            <person name="Lindquist E.A."/>
            <person name="Lucas S."/>
            <person name="Mayer K.F."/>
            <person name="Moreau H."/>
            <person name="Not F."/>
            <person name="Otillar R."/>
            <person name="Panaud O."/>
            <person name="Pangilinan J."/>
            <person name="Paulsen I."/>
            <person name="Piegu B."/>
            <person name="Poliakov A."/>
            <person name="Robbens S."/>
            <person name="Schmutz J."/>
            <person name="Toulza E."/>
            <person name="Wyss T."/>
            <person name="Zelensky A."/>
            <person name="Zhou K."/>
            <person name="Armbrust E.V."/>
            <person name="Bhattacharya D."/>
            <person name="Goodenough U.W."/>
            <person name="Van de Peer Y."/>
            <person name="Grigoriev I.V."/>
        </authorList>
    </citation>
    <scope>NUCLEOTIDE SEQUENCE [LARGE SCALE GENOMIC DNA]</scope>
    <source>
        <strain evidence="2 3">CCMP1545</strain>
    </source>
</reference>
<gene>
    <name evidence="2" type="ORF">MICPUCDRAFT_52804</name>
</gene>
<feature type="compositionally biased region" description="Basic and acidic residues" evidence="1">
    <location>
        <begin position="50"/>
        <end position="64"/>
    </location>
</feature>
<organism evidence="3">
    <name type="scientific">Micromonas pusilla (strain CCMP1545)</name>
    <name type="common">Picoplanktonic green alga</name>
    <dbReference type="NCBI Taxonomy" id="564608"/>
    <lineage>
        <taxon>Eukaryota</taxon>
        <taxon>Viridiplantae</taxon>
        <taxon>Chlorophyta</taxon>
        <taxon>Mamiellophyceae</taxon>
        <taxon>Mamiellales</taxon>
        <taxon>Mamiellaceae</taxon>
        <taxon>Micromonas</taxon>
    </lineage>
</organism>
<evidence type="ECO:0000313" key="2">
    <source>
        <dbReference type="EMBL" id="EEH53046.1"/>
    </source>
</evidence>
<protein>
    <submittedName>
        <fullName evidence="2">Predicted protein</fullName>
    </submittedName>
</protein>
<accession>C1N555</accession>
<feature type="region of interest" description="Disordered" evidence="1">
    <location>
        <begin position="15"/>
        <end position="71"/>
    </location>
</feature>
<keyword evidence="3" id="KW-1185">Reference proteome</keyword>
<dbReference type="GeneID" id="9688354"/>
<evidence type="ECO:0000313" key="3">
    <source>
        <dbReference type="Proteomes" id="UP000001876"/>
    </source>
</evidence>
<dbReference type="RefSeq" id="XP_003063107.1">
    <property type="nucleotide sequence ID" value="XM_003063061.1"/>
</dbReference>
<evidence type="ECO:0000256" key="1">
    <source>
        <dbReference type="SAM" id="MobiDB-lite"/>
    </source>
</evidence>
<sequence>MPQLARAMQAMLGLDNQGGLVGNGNGERGAASGMARATAAAANGNGTESGDERNSSSSDPDRSRNPTWTPAEEADALEEVRMAVEQLVIPHQEPVELLPRADRVRRMQAEVIQGEYRLKHEECGDGAAARIKILPSYVDA</sequence>
<proteinExistence type="predicted"/>
<dbReference type="EMBL" id="GG663747">
    <property type="protein sequence ID" value="EEH53046.1"/>
    <property type="molecule type" value="Genomic_DNA"/>
</dbReference>
<dbReference type="KEGG" id="mpp:MICPUCDRAFT_52804"/>